<protein>
    <submittedName>
        <fullName evidence="1">Uncharacterized protein</fullName>
    </submittedName>
</protein>
<accession>A0A9X1ZEB8</accession>
<dbReference type="AlphaFoldDB" id="A0A9X1ZEB8"/>
<evidence type="ECO:0000313" key="2">
    <source>
        <dbReference type="Proteomes" id="UP001139408"/>
    </source>
</evidence>
<evidence type="ECO:0000313" key="1">
    <source>
        <dbReference type="EMBL" id="MCL1105463.1"/>
    </source>
</evidence>
<name>A0A9X1ZEB8_9GAMM</name>
<reference evidence="1" key="1">
    <citation type="submission" date="2022-01" db="EMBL/GenBank/DDBJ databases">
        <title>Whole genome-based taxonomy of the Shewanellaceae.</title>
        <authorList>
            <person name="Martin-Rodriguez A.J."/>
        </authorList>
    </citation>
    <scope>NUCLEOTIDE SEQUENCE</scope>
    <source>
        <strain evidence="1">DSM 23803</strain>
    </source>
</reference>
<organism evidence="1 2">
    <name type="scientific">Shewanella algicola</name>
    <dbReference type="NCBI Taxonomy" id="640633"/>
    <lineage>
        <taxon>Bacteria</taxon>
        <taxon>Pseudomonadati</taxon>
        <taxon>Pseudomonadota</taxon>
        <taxon>Gammaproteobacteria</taxon>
        <taxon>Alteromonadales</taxon>
        <taxon>Shewanellaceae</taxon>
        <taxon>Shewanella</taxon>
    </lineage>
</organism>
<gene>
    <name evidence="1" type="ORF">L2749_09330</name>
</gene>
<dbReference type="Proteomes" id="UP001139408">
    <property type="component" value="Unassembled WGS sequence"/>
</dbReference>
<sequence length="48" mass="5448">MKTIQQNQHLACFFQQLNNIVNTPTSSSNLATIIQPYCTVAQQRLLVK</sequence>
<comment type="caution">
    <text evidence="1">The sequence shown here is derived from an EMBL/GenBank/DDBJ whole genome shotgun (WGS) entry which is preliminary data.</text>
</comment>
<keyword evidence="2" id="KW-1185">Reference proteome</keyword>
<proteinExistence type="predicted"/>
<dbReference type="RefSeq" id="WP_248972636.1">
    <property type="nucleotide sequence ID" value="NZ_JAKILJ010000018.1"/>
</dbReference>
<dbReference type="EMBL" id="JAKILJ010000018">
    <property type="protein sequence ID" value="MCL1105463.1"/>
    <property type="molecule type" value="Genomic_DNA"/>
</dbReference>